<evidence type="ECO:0000259" key="1">
    <source>
        <dbReference type="Pfam" id="PF01568"/>
    </source>
</evidence>
<protein>
    <recommendedName>
        <fullName evidence="1">Molybdopterin dinucleotide-binding domain-containing protein</fullName>
    </recommendedName>
</protein>
<feature type="domain" description="Molybdopterin dinucleotide-binding" evidence="1">
    <location>
        <begin position="46"/>
        <end position="164"/>
    </location>
</feature>
<name>A0ABT2P557_9GAMM</name>
<dbReference type="RefSeq" id="WP_261732908.1">
    <property type="nucleotide sequence ID" value="NZ_JAODOQ010000001.1"/>
</dbReference>
<keyword evidence="3" id="KW-1185">Reference proteome</keyword>
<organism evidence="2 3">
    <name type="scientific">Shewanella phaeophyticola</name>
    <dbReference type="NCBI Taxonomy" id="2978345"/>
    <lineage>
        <taxon>Bacteria</taxon>
        <taxon>Pseudomonadati</taxon>
        <taxon>Pseudomonadota</taxon>
        <taxon>Gammaproteobacteria</taxon>
        <taxon>Alteromonadales</taxon>
        <taxon>Shewanellaceae</taxon>
        <taxon>Shewanella</taxon>
    </lineage>
</organism>
<dbReference type="SUPFAM" id="SSF50692">
    <property type="entry name" value="ADC-like"/>
    <property type="match status" value="1"/>
</dbReference>
<dbReference type="PANTHER" id="PTHR43742">
    <property type="entry name" value="TRIMETHYLAMINE-N-OXIDE REDUCTASE"/>
    <property type="match status" value="1"/>
</dbReference>
<dbReference type="EMBL" id="JAODOQ010000001">
    <property type="protein sequence ID" value="MCT8986515.1"/>
    <property type="molecule type" value="Genomic_DNA"/>
</dbReference>
<comment type="caution">
    <text evidence="2">The sequence shown here is derived from an EMBL/GenBank/DDBJ whole genome shotgun (WGS) entry which is preliminary data.</text>
</comment>
<sequence>MPCLSERIKTANGNIDLFPQVYQDDLPRLQAFMTQTTRDNQYPFDLISRRLVKSHNTWIQNSERLIKGKNPCTLEIHPHDAHALGAKTGQQVIVTSAVGEISIEVVITDDVQPGVVTMPQGWGHNQQGTNMSVAATQPGVSINDLTDAKRVDMLTGNAAFNGTPVAIKLA</sequence>
<evidence type="ECO:0000313" key="2">
    <source>
        <dbReference type="EMBL" id="MCT8986515.1"/>
    </source>
</evidence>
<dbReference type="InterPro" id="IPR050612">
    <property type="entry name" value="Prok_Mopterin_Oxidored"/>
</dbReference>
<reference evidence="2" key="1">
    <citation type="submission" date="2022-09" db="EMBL/GenBank/DDBJ databases">
        <title>Shewanella sp. KJ10-1 sp.nov, isolated from marine algae.</title>
        <authorList>
            <person name="Butt M."/>
            <person name="Lee J.K."/>
            <person name="Kim J.M."/>
            <person name="Choi D.G."/>
        </authorList>
    </citation>
    <scope>NUCLEOTIDE SEQUENCE</scope>
    <source>
        <strain evidence="2">KJ10-1</strain>
    </source>
</reference>
<dbReference type="Proteomes" id="UP001431192">
    <property type="component" value="Unassembled WGS sequence"/>
</dbReference>
<dbReference type="InterPro" id="IPR006657">
    <property type="entry name" value="MoPterin_dinucl-bd_dom"/>
</dbReference>
<dbReference type="Pfam" id="PF01568">
    <property type="entry name" value="Molydop_binding"/>
    <property type="match status" value="1"/>
</dbReference>
<proteinExistence type="predicted"/>
<dbReference type="Gene3D" id="2.40.40.20">
    <property type="match status" value="1"/>
</dbReference>
<accession>A0ABT2P557</accession>
<gene>
    <name evidence="2" type="ORF">N4T56_08525</name>
</gene>
<evidence type="ECO:0000313" key="3">
    <source>
        <dbReference type="Proteomes" id="UP001431192"/>
    </source>
</evidence>
<dbReference type="InterPro" id="IPR009010">
    <property type="entry name" value="Asp_de-COase-like_dom_sf"/>
</dbReference>